<accession>B4KJH2</accession>
<keyword evidence="5" id="KW-0256">Endoplasmic reticulum</keyword>
<gene>
    <name evidence="10" type="primary">Dmoj\GI18271</name>
    <name evidence="10" type="ORF">Dmoj_GI18271</name>
</gene>
<keyword evidence="4" id="KW-0732">Signal</keyword>
<dbReference type="HOGENOM" id="CLU_034102_2_0_1"/>
<dbReference type="EMBL" id="CH933807">
    <property type="protein sequence ID" value="EDW13552.1"/>
    <property type="molecule type" value="Genomic_DNA"/>
</dbReference>
<dbReference type="KEGG" id="dmo:Dmoj_GI18271"/>
<dbReference type="InterPro" id="IPR016574">
    <property type="entry name" value="Nicalin"/>
</dbReference>
<reference evidence="10 11" key="1">
    <citation type="journal article" date="2007" name="Nature">
        <title>Evolution of genes and genomes on the Drosophila phylogeny.</title>
        <authorList>
            <consortium name="Drosophila 12 Genomes Consortium"/>
            <person name="Clark A.G."/>
            <person name="Eisen M.B."/>
            <person name="Smith D.R."/>
            <person name="Bergman C.M."/>
            <person name="Oliver B."/>
            <person name="Markow T.A."/>
            <person name="Kaufman T.C."/>
            <person name="Kellis M."/>
            <person name="Gelbart W."/>
            <person name="Iyer V.N."/>
            <person name="Pollard D.A."/>
            <person name="Sackton T.B."/>
            <person name="Larracuente A.M."/>
            <person name="Singh N.D."/>
            <person name="Abad J.P."/>
            <person name="Abt D.N."/>
            <person name="Adryan B."/>
            <person name="Aguade M."/>
            <person name="Akashi H."/>
            <person name="Anderson W.W."/>
            <person name="Aquadro C.F."/>
            <person name="Ardell D.H."/>
            <person name="Arguello R."/>
            <person name="Artieri C.G."/>
            <person name="Barbash D.A."/>
            <person name="Barker D."/>
            <person name="Barsanti P."/>
            <person name="Batterham P."/>
            <person name="Batzoglou S."/>
            <person name="Begun D."/>
            <person name="Bhutkar A."/>
            <person name="Blanco E."/>
            <person name="Bosak S.A."/>
            <person name="Bradley R.K."/>
            <person name="Brand A.D."/>
            <person name="Brent M.R."/>
            <person name="Brooks A.N."/>
            <person name="Brown R.H."/>
            <person name="Butlin R.K."/>
            <person name="Caggese C."/>
            <person name="Calvi B.R."/>
            <person name="Bernardo de Carvalho A."/>
            <person name="Caspi A."/>
            <person name="Castrezana S."/>
            <person name="Celniker S.E."/>
            <person name="Chang J.L."/>
            <person name="Chapple C."/>
            <person name="Chatterji S."/>
            <person name="Chinwalla A."/>
            <person name="Civetta A."/>
            <person name="Clifton S.W."/>
            <person name="Comeron J.M."/>
            <person name="Costello J.C."/>
            <person name="Coyne J.A."/>
            <person name="Daub J."/>
            <person name="David R.G."/>
            <person name="Delcher A.L."/>
            <person name="Delehaunty K."/>
            <person name="Do C.B."/>
            <person name="Ebling H."/>
            <person name="Edwards K."/>
            <person name="Eickbush T."/>
            <person name="Evans J.D."/>
            <person name="Filipski A."/>
            <person name="Findeiss S."/>
            <person name="Freyhult E."/>
            <person name="Fulton L."/>
            <person name="Fulton R."/>
            <person name="Garcia A.C."/>
            <person name="Gardiner A."/>
            <person name="Garfield D.A."/>
            <person name="Garvin B.E."/>
            <person name="Gibson G."/>
            <person name="Gilbert D."/>
            <person name="Gnerre S."/>
            <person name="Godfrey J."/>
            <person name="Good R."/>
            <person name="Gotea V."/>
            <person name="Gravely B."/>
            <person name="Greenberg A.J."/>
            <person name="Griffiths-Jones S."/>
            <person name="Gross S."/>
            <person name="Guigo R."/>
            <person name="Gustafson E.A."/>
            <person name="Haerty W."/>
            <person name="Hahn M.W."/>
            <person name="Halligan D.L."/>
            <person name="Halpern A.L."/>
            <person name="Halter G.M."/>
            <person name="Han M.V."/>
            <person name="Heger A."/>
            <person name="Hillier L."/>
            <person name="Hinrichs A.S."/>
            <person name="Holmes I."/>
            <person name="Hoskins R.A."/>
            <person name="Hubisz M.J."/>
            <person name="Hultmark D."/>
            <person name="Huntley M.A."/>
            <person name="Jaffe D.B."/>
            <person name="Jagadeeshan S."/>
            <person name="Jeck W.R."/>
            <person name="Johnson J."/>
            <person name="Jones C.D."/>
            <person name="Jordan W.C."/>
            <person name="Karpen G.H."/>
            <person name="Kataoka E."/>
            <person name="Keightley P.D."/>
            <person name="Kheradpour P."/>
            <person name="Kirkness E.F."/>
            <person name="Koerich L.B."/>
            <person name="Kristiansen K."/>
            <person name="Kudrna D."/>
            <person name="Kulathinal R.J."/>
            <person name="Kumar S."/>
            <person name="Kwok R."/>
            <person name="Lander E."/>
            <person name="Langley C.H."/>
            <person name="Lapoint R."/>
            <person name="Lazzaro B.P."/>
            <person name="Lee S.J."/>
            <person name="Levesque L."/>
            <person name="Li R."/>
            <person name="Lin C.F."/>
            <person name="Lin M.F."/>
            <person name="Lindblad-Toh K."/>
            <person name="Llopart A."/>
            <person name="Long M."/>
            <person name="Low L."/>
            <person name="Lozovsky E."/>
            <person name="Lu J."/>
            <person name="Luo M."/>
            <person name="Machado C.A."/>
            <person name="Makalowski W."/>
            <person name="Marzo M."/>
            <person name="Matsuda M."/>
            <person name="Matzkin L."/>
            <person name="McAllister B."/>
            <person name="McBride C.S."/>
            <person name="McKernan B."/>
            <person name="McKernan K."/>
            <person name="Mendez-Lago M."/>
            <person name="Minx P."/>
            <person name="Mollenhauer M.U."/>
            <person name="Montooth K."/>
            <person name="Mount S.M."/>
            <person name="Mu X."/>
            <person name="Myers E."/>
            <person name="Negre B."/>
            <person name="Newfeld S."/>
            <person name="Nielsen R."/>
            <person name="Noor M.A."/>
            <person name="O'Grady P."/>
            <person name="Pachter L."/>
            <person name="Papaceit M."/>
            <person name="Parisi M.J."/>
            <person name="Parisi M."/>
            <person name="Parts L."/>
            <person name="Pedersen J.S."/>
            <person name="Pesole G."/>
            <person name="Phillippy A.M."/>
            <person name="Ponting C.P."/>
            <person name="Pop M."/>
            <person name="Porcelli D."/>
            <person name="Powell J.R."/>
            <person name="Prohaska S."/>
            <person name="Pruitt K."/>
            <person name="Puig M."/>
            <person name="Quesneville H."/>
            <person name="Ram K.R."/>
            <person name="Rand D."/>
            <person name="Rasmussen M.D."/>
            <person name="Reed L.K."/>
            <person name="Reenan R."/>
            <person name="Reily A."/>
            <person name="Remington K.A."/>
            <person name="Rieger T.T."/>
            <person name="Ritchie M.G."/>
            <person name="Robin C."/>
            <person name="Rogers Y.H."/>
            <person name="Rohde C."/>
            <person name="Rozas J."/>
            <person name="Rubenfield M.J."/>
            <person name="Ruiz A."/>
            <person name="Russo S."/>
            <person name="Salzberg S.L."/>
            <person name="Sanchez-Gracia A."/>
            <person name="Saranga D.J."/>
            <person name="Sato H."/>
            <person name="Schaeffer S.W."/>
            <person name="Schatz M.C."/>
            <person name="Schlenke T."/>
            <person name="Schwartz R."/>
            <person name="Segarra C."/>
            <person name="Singh R.S."/>
            <person name="Sirot L."/>
            <person name="Sirota M."/>
            <person name="Sisneros N.B."/>
            <person name="Smith C.D."/>
            <person name="Smith T.F."/>
            <person name="Spieth J."/>
            <person name="Stage D.E."/>
            <person name="Stark A."/>
            <person name="Stephan W."/>
            <person name="Strausberg R.L."/>
            <person name="Strempel S."/>
            <person name="Sturgill D."/>
            <person name="Sutton G."/>
            <person name="Sutton G.G."/>
            <person name="Tao W."/>
            <person name="Teichmann S."/>
            <person name="Tobari Y.N."/>
            <person name="Tomimura Y."/>
            <person name="Tsolas J.M."/>
            <person name="Valente V.L."/>
            <person name="Venter E."/>
            <person name="Venter J.C."/>
            <person name="Vicario S."/>
            <person name="Vieira F.G."/>
            <person name="Vilella A.J."/>
            <person name="Villasante A."/>
            <person name="Walenz B."/>
            <person name="Wang J."/>
            <person name="Wasserman M."/>
            <person name="Watts T."/>
            <person name="Wilson D."/>
            <person name="Wilson R.K."/>
            <person name="Wing R.A."/>
            <person name="Wolfner M.F."/>
            <person name="Wong A."/>
            <person name="Wong G.K."/>
            <person name="Wu C.I."/>
            <person name="Wu G."/>
            <person name="Yamamoto D."/>
            <person name="Yang H.P."/>
            <person name="Yang S.P."/>
            <person name="Yorke J.A."/>
            <person name="Yoshida K."/>
            <person name="Zdobnov E."/>
            <person name="Zhang P."/>
            <person name="Zhang Y."/>
            <person name="Zimin A.V."/>
            <person name="Baldwin J."/>
            <person name="Abdouelleil A."/>
            <person name="Abdulkadir J."/>
            <person name="Abebe A."/>
            <person name="Abera B."/>
            <person name="Abreu J."/>
            <person name="Acer S.C."/>
            <person name="Aftuck L."/>
            <person name="Alexander A."/>
            <person name="An P."/>
            <person name="Anderson E."/>
            <person name="Anderson S."/>
            <person name="Arachi H."/>
            <person name="Azer M."/>
            <person name="Bachantsang P."/>
            <person name="Barry A."/>
            <person name="Bayul T."/>
            <person name="Berlin A."/>
            <person name="Bessette D."/>
            <person name="Bloom T."/>
            <person name="Blye J."/>
            <person name="Boguslavskiy L."/>
            <person name="Bonnet C."/>
            <person name="Boukhgalter B."/>
            <person name="Bourzgui I."/>
            <person name="Brown A."/>
            <person name="Cahill P."/>
            <person name="Channer S."/>
            <person name="Cheshatsang Y."/>
            <person name="Chuda L."/>
            <person name="Citroen M."/>
            <person name="Collymore A."/>
            <person name="Cooke P."/>
            <person name="Costello M."/>
            <person name="D'Aco K."/>
            <person name="Daza R."/>
            <person name="De Haan G."/>
            <person name="DeGray S."/>
            <person name="DeMaso C."/>
            <person name="Dhargay N."/>
            <person name="Dooley K."/>
            <person name="Dooley E."/>
            <person name="Doricent M."/>
            <person name="Dorje P."/>
            <person name="Dorjee K."/>
            <person name="Dupes A."/>
            <person name="Elong R."/>
            <person name="Falk J."/>
            <person name="Farina A."/>
            <person name="Faro S."/>
            <person name="Ferguson D."/>
            <person name="Fisher S."/>
            <person name="Foley C.D."/>
            <person name="Franke A."/>
            <person name="Friedrich D."/>
            <person name="Gadbois L."/>
            <person name="Gearin G."/>
            <person name="Gearin C.R."/>
            <person name="Giannoukos G."/>
            <person name="Goode T."/>
            <person name="Graham J."/>
            <person name="Grandbois E."/>
            <person name="Grewal S."/>
            <person name="Gyaltsen K."/>
            <person name="Hafez N."/>
            <person name="Hagos B."/>
            <person name="Hall J."/>
            <person name="Henson C."/>
            <person name="Hollinger A."/>
            <person name="Honan T."/>
            <person name="Huard M.D."/>
            <person name="Hughes L."/>
            <person name="Hurhula B."/>
            <person name="Husby M.E."/>
            <person name="Kamat A."/>
            <person name="Kanga B."/>
            <person name="Kashin S."/>
            <person name="Khazanovich D."/>
            <person name="Kisner P."/>
            <person name="Lance K."/>
            <person name="Lara M."/>
            <person name="Lee W."/>
            <person name="Lennon N."/>
            <person name="Letendre F."/>
            <person name="LeVine R."/>
            <person name="Lipovsky A."/>
            <person name="Liu X."/>
            <person name="Liu J."/>
            <person name="Liu S."/>
            <person name="Lokyitsang T."/>
            <person name="Lokyitsang Y."/>
            <person name="Lubonja R."/>
            <person name="Lui A."/>
            <person name="MacDonald P."/>
            <person name="Magnisalis V."/>
            <person name="Maru K."/>
            <person name="Matthews C."/>
            <person name="McCusker W."/>
            <person name="McDonough S."/>
            <person name="Mehta T."/>
            <person name="Meldrim J."/>
            <person name="Meneus L."/>
            <person name="Mihai O."/>
            <person name="Mihalev A."/>
            <person name="Mihova T."/>
            <person name="Mittelman R."/>
            <person name="Mlenga V."/>
            <person name="Montmayeur A."/>
            <person name="Mulrain L."/>
            <person name="Navidi A."/>
            <person name="Naylor J."/>
            <person name="Negash T."/>
            <person name="Nguyen T."/>
            <person name="Nguyen N."/>
            <person name="Nicol R."/>
            <person name="Norbu C."/>
            <person name="Norbu N."/>
            <person name="Novod N."/>
            <person name="O'Neill B."/>
            <person name="Osman S."/>
            <person name="Markiewicz E."/>
            <person name="Oyono O.L."/>
            <person name="Patti C."/>
            <person name="Phunkhang P."/>
            <person name="Pierre F."/>
            <person name="Priest M."/>
            <person name="Raghuraman S."/>
            <person name="Rege F."/>
            <person name="Reyes R."/>
            <person name="Rise C."/>
            <person name="Rogov P."/>
            <person name="Ross K."/>
            <person name="Ryan E."/>
            <person name="Settipalli S."/>
            <person name="Shea T."/>
            <person name="Sherpa N."/>
            <person name="Shi L."/>
            <person name="Shih D."/>
            <person name="Sparrow T."/>
            <person name="Spaulding J."/>
            <person name="Stalker J."/>
            <person name="Stange-Thomann N."/>
            <person name="Stavropoulos S."/>
            <person name="Stone C."/>
            <person name="Strader C."/>
            <person name="Tesfaye S."/>
            <person name="Thomson T."/>
            <person name="Thoulutsang Y."/>
            <person name="Thoulutsang D."/>
            <person name="Topham K."/>
            <person name="Topping I."/>
            <person name="Tsamla T."/>
            <person name="Vassiliev H."/>
            <person name="Vo A."/>
            <person name="Wangchuk T."/>
            <person name="Wangdi T."/>
            <person name="Weiand M."/>
            <person name="Wilkinson J."/>
            <person name="Wilson A."/>
            <person name="Yadav S."/>
            <person name="Young G."/>
            <person name="Yu Q."/>
            <person name="Zembek L."/>
            <person name="Zhong D."/>
            <person name="Zimmer A."/>
            <person name="Zwirko Z."/>
            <person name="Jaffe D.B."/>
            <person name="Alvarez P."/>
            <person name="Brockman W."/>
            <person name="Butler J."/>
            <person name="Chin C."/>
            <person name="Gnerre S."/>
            <person name="Grabherr M."/>
            <person name="Kleber M."/>
            <person name="Mauceli E."/>
            <person name="MacCallum I."/>
        </authorList>
    </citation>
    <scope>NUCLEOTIDE SEQUENCE [LARGE SCALE GENOMIC DNA]</scope>
    <source>
        <strain evidence="11">Tucson 15081-1352.22</strain>
    </source>
</reference>
<dbReference type="GO" id="GO:0005789">
    <property type="term" value="C:endoplasmic reticulum membrane"/>
    <property type="evidence" value="ECO:0007669"/>
    <property type="project" value="UniProtKB-SubCell"/>
</dbReference>
<comment type="similarity">
    <text evidence="2">Belongs to the nicastrin family.</text>
</comment>
<sequence>MLSEADNLADIFRGGLPYFLIITLPILIICSPCLASEFQVMSMTKFDVNGEQFGSRSSVISLEAKSLYTWSTGRHCVLARLMDISISDFNKIRQKAGGLIIMFPDNVQALSNEVKDQILMLEQQMLSQSIPIPVYFAPFTKNLEHIINDITSTPIQNNVQNKTALGQLLLSVNANGYHITVDGQNGVANKNSKVSTIQGEFVPNPFAMQQLETGGDSNILPLILITANLKTFGIINDYPLNADTAVLMALIEIFSKLHTTVSTTPKYRLGFLLSDSGLLLNFQGSKKWIEMDDNLALRNVEFVLCLDTITRSLDSNQPNVLYMHVSKPPKEKTSISNYFKLLKSIAGHHNKNLTVEGIHKKINLADSKLSWEHERFCMKRFPAFTLSSAKSPVSPLRTTMFKDNESYIIEHLVISVKNIAESLACYMYKIDPFSEVFEGHAAIIEDNIRPYLGIKATLQNNDIKDGFEKYLKNVKIFFDKPDEREPDFMFYSSNNPKLNIYRVKPAIFDLFLTFAISVYLFGVYFAIHFFPRFYSLISNSTNIYIRCFIKSSPNALKRK</sequence>
<proteinExistence type="inferred from homology"/>
<evidence type="ECO:0000256" key="2">
    <source>
        <dbReference type="ARBA" id="ARBA00007717"/>
    </source>
</evidence>
<evidence type="ECO:0000256" key="9">
    <source>
        <dbReference type="SAM" id="Phobius"/>
    </source>
</evidence>
<comment type="subcellular location">
    <subcellularLocation>
        <location evidence="1">Endoplasmic reticulum membrane</location>
        <topology evidence="1">Single-pass membrane protein</topology>
    </subcellularLocation>
</comment>
<dbReference type="Proteomes" id="UP000009192">
    <property type="component" value="Unassembled WGS sequence"/>
</dbReference>
<evidence type="ECO:0000256" key="5">
    <source>
        <dbReference type="ARBA" id="ARBA00022824"/>
    </source>
</evidence>
<feature type="transmembrane region" description="Helical" evidence="9">
    <location>
        <begin position="506"/>
        <end position="527"/>
    </location>
</feature>
<feature type="transmembrane region" description="Helical" evidence="9">
    <location>
        <begin position="16"/>
        <end position="35"/>
    </location>
</feature>
<organism evidence="10 11">
    <name type="scientific">Drosophila mojavensis</name>
    <name type="common">Fruit fly</name>
    <dbReference type="NCBI Taxonomy" id="7230"/>
    <lineage>
        <taxon>Eukaryota</taxon>
        <taxon>Metazoa</taxon>
        <taxon>Ecdysozoa</taxon>
        <taxon>Arthropoda</taxon>
        <taxon>Hexapoda</taxon>
        <taxon>Insecta</taxon>
        <taxon>Pterygota</taxon>
        <taxon>Neoptera</taxon>
        <taxon>Endopterygota</taxon>
        <taxon>Diptera</taxon>
        <taxon>Brachycera</taxon>
        <taxon>Muscomorpha</taxon>
        <taxon>Ephydroidea</taxon>
        <taxon>Drosophilidae</taxon>
        <taxon>Drosophila</taxon>
    </lineage>
</organism>
<evidence type="ECO:0000256" key="1">
    <source>
        <dbReference type="ARBA" id="ARBA00004389"/>
    </source>
</evidence>
<keyword evidence="11" id="KW-1185">Reference proteome</keyword>
<dbReference type="GO" id="GO:0009966">
    <property type="term" value="P:regulation of signal transduction"/>
    <property type="evidence" value="ECO:0007669"/>
    <property type="project" value="InterPro"/>
</dbReference>
<dbReference type="SUPFAM" id="SSF53187">
    <property type="entry name" value="Zn-dependent exopeptidases"/>
    <property type="match status" value="1"/>
</dbReference>
<dbReference type="CDD" id="cd03882">
    <property type="entry name" value="M28_nicalin_like"/>
    <property type="match status" value="1"/>
</dbReference>
<dbReference type="FunCoup" id="B4KJH2">
    <property type="interactions" value="2138"/>
</dbReference>
<dbReference type="eggNOG" id="KOG2526">
    <property type="taxonomic scope" value="Eukaryota"/>
</dbReference>
<dbReference type="InParanoid" id="B4KJH2"/>
<dbReference type="AlphaFoldDB" id="B4KJH2"/>
<name>B4KJH2_DROMO</name>
<evidence type="ECO:0000256" key="8">
    <source>
        <dbReference type="ARBA" id="ARBA00023180"/>
    </source>
</evidence>
<evidence type="ECO:0000313" key="11">
    <source>
        <dbReference type="Proteomes" id="UP000009192"/>
    </source>
</evidence>
<keyword evidence="8" id="KW-0325">Glycoprotein</keyword>
<evidence type="ECO:0000313" key="10">
    <source>
        <dbReference type="EMBL" id="EDW13552.1"/>
    </source>
</evidence>
<keyword evidence="7 9" id="KW-0472">Membrane</keyword>
<dbReference type="OMA" id="WSTSRHC"/>
<evidence type="ECO:0000256" key="6">
    <source>
        <dbReference type="ARBA" id="ARBA00022989"/>
    </source>
</evidence>
<dbReference type="OrthoDB" id="5913609at2759"/>
<keyword evidence="3 9" id="KW-0812">Transmembrane</keyword>
<protein>
    <submittedName>
        <fullName evidence="10">Uncharacterized protein, isoform A</fullName>
    </submittedName>
</protein>
<keyword evidence="6 9" id="KW-1133">Transmembrane helix</keyword>
<evidence type="ECO:0000256" key="7">
    <source>
        <dbReference type="ARBA" id="ARBA00023136"/>
    </source>
</evidence>
<evidence type="ECO:0000256" key="3">
    <source>
        <dbReference type="ARBA" id="ARBA00022692"/>
    </source>
</evidence>
<evidence type="ECO:0000256" key="4">
    <source>
        <dbReference type="ARBA" id="ARBA00022729"/>
    </source>
</evidence>
<dbReference type="PhylomeDB" id="B4KJH2"/>
<dbReference type="PANTHER" id="PTHR31826">
    <property type="entry name" value="NICALIN"/>
    <property type="match status" value="1"/>
</dbReference>